<comment type="subcellular location">
    <subcellularLocation>
        <location evidence="4">Cell outer membrane</location>
        <topology evidence="4">Lipid-anchor</topology>
    </subcellularLocation>
</comment>
<comment type="function">
    <text evidence="4">Part of the outer membrane protein assembly complex, which is involved in assembly and insertion of beta-barrel proteins into the outer membrane.</text>
</comment>
<accession>A0ABT9SUM9</accession>
<dbReference type="RefSeq" id="WP_306847563.1">
    <property type="nucleotide sequence ID" value="NZ_JAUSSK010000001.1"/>
</dbReference>
<dbReference type="EMBL" id="JAUSSK010000001">
    <property type="protein sequence ID" value="MDQ0008700.1"/>
    <property type="molecule type" value="Genomic_DNA"/>
</dbReference>
<dbReference type="InterPro" id="IPR007450">
    <property type="entry name" value="BamE_dom"/>
</dbReference>
<gene>
    <name evidence="4" type="primary">bamE</name>
    <name evidence="8" type="ORF">J2T07_000859</name>
</gene>
<feature type="compositionally biased region" description="Basic and acidic residues" evidence="5">
    <location>
        <begin position="127"/>
        <end position="139"/>
    </location>
</feature>
<dbReference type="PANTHER" id="PTHR37482:SF1">
    <property type="entry name" value="OUTER MEMBRANE PROTEIN ASSEMBLY FACTOR BAME"/>
    <property type="match status" value="1"/>
</dbReference>
<evidence type="ECO:0000313" key="8">
    <source>
        <dbReference type="EMBL" id="MDQ0008700.1"/>
    </source>
</evidence>
<dbReference type="PROSITE" id="PS51257">
    <property type="entry name" value="PROKAR_LIPOPROTEIN"/>
    <property type="match status" value="1"/>
</dbReference>
<comment type="caution">
    <text evidence="8">The sequence shown here is derived from an EMBL/GenBank/DDBJ whole genome shotgun (WGS) entry which is preliminary data.</text>
</comment>
<keyword evidence="4" id="KW-0449">Lipoprotein</keyword>
<comment type="subunit">
    <text evidence="4">Part of the Bam complex.</text>
</comment>
<dbReference type="InterPro" id="IPR037873">
    <property type="entry name" value="BamE-like"/>
</dbReference>
<evidence type="ECO:0000259" key="7">
    <source>
        <dbReference type="Pfam" id="PF04355"/>
    </source>
</evidence>
<dbReference type="Proteomes" id="UP001237737">
    <property type="component" value="Unassembled WGS sequence"/>
</dbReference>
<feature type="chain" id="PRO_5046431448" description="Outer membrane protein assembly factor BamE" evidence="6">
    <location>
        <begin position="19"/>
        <end position="160"/>
    </location>
</feature>
<dbReference type="Pfam" id="PF04355">
    <property type="entry name" value="BamE"/>
    <property type="match status" value="1"/>
</dbReference>
<keyword evidence="1 4" id="KW-0732">Signal</keyword>
<evidence type="ECO:0000256" key="3">
    <source>
        <dbReference type="ARBA" id="ARBA00023237"/>
    </source>
</evidence>
<evidence type="ECO:0000256" key="5">
    <source>
        <dbReference type="SAM" id="MobiDB-lite"/>
    </source>
</evidence>
<keyword evidence="9" id="KW-1185">Reference proteome</keyword>
<feature type="region of interest" description="Disordered" evidence="5">
    <location>
        <begin position="114"/>
        <end position="160"/>
    </location>
</feature>
<dbReference type="PANTHER" id="PTHR37482">
    <property type="entry name" value="OUTER MEMBRANE PROTEIN ASSEMBLY FACTOR BAME"/>
    <property type="match status" value="1"/>
</dbReference>
<keyword evidence="3 4" id="KW-0998">Cell outer membrane</keyword>
<feature type="domain" description="Outer membrane protein assembly factor BamE" evidence="7">
    <location>
        <begin position="31"/>
        <end position="100"/>
    </location>
</feature>
<evidence type="ECO:0000313" key="9">
    <source>
        <dbReference type="Proteomes" id="UP001237737"/>
    </source>
</evidence>
<sequence>MHKLIRTLGLAMMATAIAGCGLLYTPDVQQGNLLDKKNVDQLQPGMTKRQVLVLLGTPSVISPFDQDRWDYVSTFSHRGRPMTTRTLTLSFNNDTLVRTEGDFFSQDAQQLLKDSEKYKANPTGGADGDKNTDGKKESSDGGFGVGVNGSSDDSPASKRQ</sequence>
<proteinExistence type="inferred from homology"/>
<protein>
    <recommendedName>
        <fullName evidence="4">Outer membrane protein assembly factor BamE</fullName>
    </recommendedName>
</protein>
<dbReference type="Gene3D" id="3.30.1450.10">
    <property type="match status" value="1"/>
</dbReference>
<keyword evidence="2 4" id="KW-0472">Membrane</keyword>
<dbReference type="HAMAP" id="MF_00925">
    <property type="entry name" value="OM_assembly_BamE"/>
    <property type="match status" value="1"/>
</dbReference>
<reference evidence="8 9" key="1">
    <citation type="submission" date="2023-07" db="EMBL/GenBank/DDBJ databases">
        <title>Sorghum-associated microbial communities from plants grown in Nebraska, USA.</title>
        <authorList>
            <person name="Schachtman D."/>
        </authorList>
    </citation>
    <scope>NUCLEOTIDE SEQUENCE [LARGE SCALE GENOMIC DNA]</scope>
    <source>
        <strain evidence="8 9">CC60</strain>
    </source>
</reference>
<feature type="signal peptide" evidence="6">
    <location>
        <begin position="1"/>
        <end position="18"/>
    </location>
</feature>
<evidence type="ECO:0000256" key="2">
    <source>
        <dbReference type="ARBA" id="ARBA00023136"/>
    </source>
</evidence>
<dbReference type="InterPro" id="IPR026592">
    <property type="entry name" value="BamE"/>
</dbReference>
<evidence type="ECO:0000256" key="6">
    <source>
        <dbReference type="SAM" id="SignalP"/>
    </source>
</evidence>
<evidence type="ECO:0000256" key="1">
    <source>
        <dbReference type="ARBA" id="ARBA00022729"/>
    </source>
</evidence>
<evidence type="ECO:0000256" key="4">
    <source>
        <dbReference type="HAMAP-Rule" id="MF_00925"/>
    </source>
</evidence>
<organism evidence="8 9">
    <name type="scientific">Luteibacter jiangsuensis</name>
    <dbReference type="NCBI Taxonomy" id="637577"/>
    <lineage>
        <taxon>Bacteria</taxon>
        <taxon>Pseudomonadati</taxon>
        <taxon>Pseudomonadota</taxon>
        <taxon>Gammaproteobacteria</taxon>
        <taxon>Lysobacterales</taxon>
        <taxon>Rhodanobacteraceae</taxon>
        <taxon>Luteibacter</taxon>
    </lineage>
</organism>
<name>A0ABT9SUM9_9GAMM</name>
<keyword evidence="4" id="KW-0564">Palmitate</keyword>
<comment type="similarity">
    <text evidence="4">Belongs to the BamE family.</text>
</comment>